<evidence type="ECO:0000256" key="3">
    <source>
        <dbReference type="ARBA" id="ARBA00022692"/>
    </source>
</evidence>
<protein>
    <submittedName>
        <fullName evidence="12">Receptor-like protein 18</fullName>
    </submittedName>
</protein>
<dbReference type="PANTHER" id="PTHR48063:SF16">
    <property type="entry name" value="LRR RECEPTOR-LIKE SERINE_THREONINE-PROTEIN KINASE GSO1"/>
    <property type="match status" value="1"/>
</dbReference>
<evidence type="ECO:0000313" key="12">
    <source>
        <dbReference type="RefSeq" id="XP_060670478.1"/>
    </source>
</evidence>
<evidence type="ECO:0000256" key="1">
    <source>
        <dbReference type="ARBA" id="ARBA00004479"/>
    </source>
</evidence>
<evidence type="ECO:0000256" key="2">
    <source>
        <dbReference type="ARBA" id="ARBA00022614"/>
    </source>
</evidence>
<feature type="domain" description="Leucine-rich repeat-containing N-terminal plant-type" evidence="10">
    <location>
        <begin position="116"/>
        <end position="150"/>
    </location>
</feature>
<keyword evidence="2" id="KW-0433">Leucine-rich repeat</keyword>
<keyword evidence="5" id="KW-0677">Repeat</keyword>
<evidence type="ECO:0000256" key="7">
    <source>
        <dbReference type="ARBA" id="ARBA00023136"/>
    </source>
</evidence>
<proteinExistence type="predicted"/>
<keyword evidence="7" id="KW-0472">Membrane</keyword>
<dbReference type="InterPro" id="IPR046956">
    <property type="entry name" value="RLP23-like"/>
</dbReference>
<organism evidence="11 12">
    <name type="scientific">Ziziphus jujuba</name>
    <name type="common">Chinese jujube</name>
    <name type="synonym">Ziziphus sativa</name>
    <dbReference type="NCBI Taxonomy" id="326968"/>
    <lineage>
        <taxon>Eukaryota</taxon>
        <taxon>Viridiplantae</taxon>
        <taxon>Streptophyta</taxon>
        <taxon>Embryophyta</taxon>
        <taxon>Tracheophyta</taxon>
        <taxon>Spermatophyta</taxon>
        <taxon>Magnoliopsida</taxon>
        <taxon>eudicotyledons</taxon>
        <taxon>Gunneridae</taxon>
        <taxon>Pentapetalae</taxon>
        <taxon>rosids</taxon>
        <taxon>fabids</taxon>
        <taxon>Rosales</taxon>
        <taxon>Rhamnaceae</taxon>
        <taxon>Paliureae</taxon>
        <taxon>Ziziphus</taxon>
    </lineage>
</organism>
<dbReference type="RefSeq" id="XP_060670478.1">
    <property type="nucleotide sequence ID" value="XM_060814495.1"/>
</dbReference>
<accession>A0ABM4A163</accession>
<keyword evidence="6" id="KW-1133">Transmembrane helix</keyword>
<reference evidence="12" key="2">
    <citation type="submission" date="2025-08" db="UniProtKB">
        <authorList>
            <consortium name="RefSeq"/>
        </authorList>
    </citation>
    <scope>IDENTIFICATION</scope>
    <source>
        <tissue evidence="12">Seedling</tissue>
    </source>
</reference>
<dbReference type="Proteomes" id="UP001652623">
    <property type="component" value="Chromosome 2"/>
</dbReference>
<evidence type="ECO:0000259" key="10">
    <source>
        <dbReference type="Pfam" id="PF08263"/>
    </source>
</evidence>
<name>A0ABM4A163_ZIZJJ</name>
<keyword evidence="8" id="KW-0675">Receptor</keyword>
<dbReference type="Pfam" id="PF00560">
    <property type="entry name" value="LRR_1"/>
    <property type="match status" value="4"/>
</dbReference>
<reference evidence="11" key="1">
    <citation type="submission" date="2025-05" db="UniProtKB">
        <authorList>
            <consortium name="RefSeq"/>
        </authorList>
    </citation>
    <scope>NUCLEOTIDE SEQUENCE [LARGE SCALE GENOMIC DNA]</scope>
</reference>
<dbReference type="InterPro" id="IPR013210">
    <property type="entry name" value="LRR_N_plant-typ"/>
</dbReference>
<keyword evidence="9" id="KW-0325">Glycoprotein</keyword>
<dbReference type="InterPro" id="IPR001611">
    <property type="entry name" value="Leu-rich_rpt"/>
</dbReference>
<gene>
    <name evidence="12" type="primary">LOC132800552</name>
</gene>
<dbReference type="InterPro" id="IPR032675">
    <property type="entry name" value="LRR_dom_sf"/>
</dbReference>
<evidence type="ECO:0000256" key="6">
    <source>
        <dbReference type="ARBA" id="ARBA00022989"/>
    </source>
</evidence>
<keyword evidence="4" id="KW-0732">Signal</keyword>
<dbReference type="Pfam" id="PF08263">
    <property type="entry name" value="LRRNT_2"/>
    <property type="match status" value="1"/>
</dbReference>
<dbReference type="SUPFAM" id="SSF52058">
    <property type="entry name" value="L domain-like"/>
    <property type="match status" value="1"/>
</dbReference>
<keyword evidence="11" id="KW-1185">Reference proteome</keyword>
<evidence type="ECO:0000313" key="11">
    <source>
        <dbReference type="Proteomes" id="UP001652623"/>
    </source>
</evidence>
<evidence type="ECO:0000256" key="8">
    <source>
        <dbReference type="ARBA" id="ARBA00023170"/>
    </source>
</evidence>
<evidence type="ECO:0000256" key="5">
    <source>
        <dbReference type="ARBA" id="ARBA00022737"/>
    </source>
</evidence>
<keyword evidence="3" id="KW-0812">Transmembrane</keyword>
<evidence type="ECO:0000256" key="4">
    <source>
        <dbReference type="ARBA" id="ARBA00022729"/>
    </source>
</evidence>
<dbReference type="GeneID" id="132800552"/>
<dbReference type="Gene3D" id="3.80.10.10">
    <property type="entry name" value="Ribonuclease Inhibitor"/>
    <property type="match status" value="2"/>
</dbReference>
<dbReference type="PANTHER" id="PTHR48063">
    <property type="entry name" value="LRR RECEPTOR-LIKE KINASE"/>
    <property type="match status" value="1"/>
</dbReference>
<evidence type="ECO:0000256" key="9">
    <source>
        <dbReference type="ARBA" id="ARBA00023180"/>
    </source>
</evidence>
<sequence length="274" mass="31132">MTLLTRLNLPENHVEGEIPNSIGKLCYLMHFDISSNNVTSTLSEILEGTDCLSKKPPPSLQDLDLSNNNLVGKLPEWLEKVGPLMERIMRLLIFCFTVTRHFLSKTYAQLMNCLDSNREALINFKNGLHDPENRLFSWKGSHYCQWWGISRDSNTGVVIAVDLHDPHLQSHDSCSKYGFFNLSAQIRPSLTKLKSLKHLDLSLNTFPSIPIPDFFEYLENLQYLNISNVVFIGVIPPSFGTPSLGKISNLKYLDLNIDRSLVVDDVKWILVLSL</sequence>
<comment type="subcellular location">
    <subcellularLocation>
        <location evidence="1">Membrane</location>
        <topology evidence="1">Single-pass type I membrane protein</topology>
    </subcellularLocation>
</comment>